<feature type="domain" description="Gryzun putative trafficking through Golgi" evidence="1">
    <location>
        <begin position="984"/>
        <end position="1047"/>
    </location>
</feature>
<dbReference type="Pfam" id="PF07919">
    <property type="entry name" value="Gryzun"/>
    <property type="match status" value="1"/>
</dbReference>
<reference evidence="4" key="1">
    <citation type="journal article" date="2013" name="Genome Biol.">
        <title>Draft genome of the mountain pine beetle, Dendroctonus ponderosae Hopkins, a major forest pest.</title>
        <authorList>
            <person name="Keeling C.I."/>
            <person name="Yuen M.M."/>
            <person name="Liao N.Y."/>
            <person name="Docking T.R."/>
            <person name="Chan S.K."/>
            <person name="Taylor G.A."/>
            <person name="Palmquist D.L."/>
            <person name="Jackman S.D."/>
            <person name="Nguyen A."/>
            <person name="Li M."/>
            <person name="Henderson H."/>
            <person name="Janes J.K."/>
            <person name="Zhao Y."/>
            <person name="Pandoh P."/>
            <person name="Moore R."/>
            <person name="Sperling F.A."/>
            <person name="Huber D.P."/>
            <person name="Birol I."/>
            <person name="Jones S.J."/>
            <person name="Bohlmann J."/>
        </authorList>
    </citation>
    <scope>NUCLEOTIDE SEQUENCE</scope>
</reference>
<proteinExistence type="predicted"/>
<evidence type="ECO:0000313" key="3">
    <source>
        <dbReference type="EnsemblMetazoa" id="XP_019763891.1"/>
    </source>
</evidence>
<sequence length="1094" mass="121744">MALQGALAQYQASMGLPAELRAAPLALVGFSGLDLVNNAIHKAIWDTFHNRSERGAVLYQSISNTHKFPVLKPRRNTYDWYIPKGILKRNWLAKHLQQVPALIAVFFDLDWKEPQWTEKMIECASKVQSMRAALEGRDTCIVVVLIQSQAPMPEDPLAAERAVALCSSCELNSQSLYVLPHGQHLSGYATRLENAFLELCQAYYHSCVRSIKQHKEHLNKNAHQSLYVRHQFKMGVLSELRQDISAAHKHYTLAYSNLQEIRVVDTNALEIRTVAGFLNYKICRLLFALNLPRDAIGQFKAHIDRFRARIGFSELVFEHWAWLSKQYEIFGDTFDEAVKLGLPAVQTQHPGIYYQQAATLAVARKGACLELCARALAYPHPDPLEGAESMEFYGQRPWRPGKVAAEPPEPQWESSGIQAIQYLESQINHSGVIISLYGLAIAQYKIYKCPRTRRHLVLQMADECFSAQDYGKALTLYTHMLADYRAEQWWGVISSILEKAALCAYLTANVEDYLQLALEILAAPVLLSLDDKRRFYENFNRVLKRQVPFGDPKLAHEALQTAIIQWQPVLGGAALNPALDIAQACLDVKWRFASPAFPVDQPAQLALFIRSTCPFPLGATRVAVQVATARASWDLDVCQAVTFQRDAIQRFTVEVQAEVADIGCELLVEGVTVFMGVAGQSEVSLRFRPPEGADERPELSHFRRSRPVGHFDAMQSVSRALVVPRDSHLGVRFEHAPPALVGEVYDIAIVIANEEACAISELRLLVSAEAAVEFSSDASMRPEKTPLALPLPPTLEPGGVATARLWLRASQPDIKAVAVRISYSLTGERPVVCVMNDSVTLPIVQPFEVSAQYLSGMMQRVSKFYAGERFAVMPLVRFLSPWPISVEGTALEFTHPVRALEDAQSHLAGSVFNQDEVGTEVVLAVCDRQADQNLVVGEYAVTWQRANGRPTTTQVTLHGHHCDWIPLTLELQAPAHGLVRTPMIIQYQLTNQSSHLVRLDVGMEASEAFMFAGYRQTVAAVLPFSTKTLRYNLYPLLAGSVALPRLVLSLPQHGNEGPALRPDQLAQLIERTIPCSIYVMPQVKGAPPLPALTA</sequence>
<dbReference type="InterPro" id="IPR012880">
    <property type="entry name" value="Gryzun"/>
</dbReference>
<evidence type="ECO:0000259" key="2">
    <source>
        <dbReference type="Pfam" id="PF11817"/>
    </source>
</evidence>
<evidence type="ECO:0000313" key="4">
    <source>
        <dbReference type="Proteomes" id="UP000019118"/>
    </source>
</evidence>
<evidence type="ECO:0008006" key="5">
    <source>
        <dbReference type="Google" id="ProtNLM"/>
    </source>
</evidence>
<dbReference type="PANTHER" id="PTHR14374:SF0">
    <property type="entry name" value="TRAFFICKING PROTEIN PARTICLE COMPLEX SUBUNIT 11"/>
    <property type="match status" value="1"/>
</dbReference>
<accession>A0AAR5PSW3</accession>
<dbReference type="Pfam" id="PF11817">
    <property type="entry name" value="Foie-gras_1"/>
    <property type="match status" value="1"/>
</dbReference>
<dbReference type="InterPro" id="IPR021773">
    <property type="entry name" value="TPC11"/>
</dbReference>
<feature type="domain" description="Trafficking protein particle complex subunit 11" evidence="2">
    <location>
        <begin position="268"/>
        <end position="522"/>
    </location>
</feature>
<protein>
    <recommendedName>
        <fullName evidence="5">Trafficking protein particle complex subunit 11</fullName>
    </recommendedName>
</protein>
<keyword evidence="4" id="KW-1185">Reference proteome</keyword>
<dbReference type="Proteomes" id="UP000019118">
    <property type="component" value="Unassembled WGS sequence"/>
</dbReference>
<name>A0AAR5PSW3_DENPD</name>
<evidence type="ECO:0000259" key="1">
    <source>
        <dbReference type="Pfam" id="PF07919"/>
    </source>
</evidence>
<dbReference type="PANTHER" id="PTHR14374">
    <property type="entry name" value="FOIE GRAS"/>
    <property type="match status" value="1"/>
</dbReference>
<organism evidence="3 4">
    <name type="scientific">Dendroctonus ponderosae</name>
    <name type="common">Mountain pine beetle</name>
    <dbReference type="NCBI Taxonomy" id="77166"/>
    <lineage>
        <taxon>Eukaryota</taxon>
        <taxon>Metazoa</taxon>
        <taxon>Ecdysozoa</taxon>
        <taxon>Arthropoda</taxon>
        <taxon>Hexapoda</taxon>
        <taxon>Insecta</taxon>
        <taxon>Pterygota</taxon>
        <taxon>Neoptera</taxon>
        <taxon>Endopterygota</taxon>
        <taxon>Coleoptera</taxon>
        <taxon>Polyphaga</taxon>
        <taxon>Cucujiformia</taxon>
        <taxon>Curculionidae</taxon>
        <taxon>Scolytinae</taxon>
        <taxon>Dendroctonus</taxon>
    </lineage>
</organism>
<dbReference type="AlphaFoldDB" id="A0AAR5PSW3"/>
<reference evidence="3" key="2">
    <citation type="submission" date="2024-08" db="UniProtKB">
        <authorList>
            <consortium name="EnsemblMetazoa"/>
        </authorList>
    </citation>
    <scope>IDENTIFICATION</scope>
</reference>
<dbReference type="EnsemblMetazoa" id="XM_019908332.1">
    <property type="protein sequence ID" value="XP_019763891.1"/>
    <property type="gene ID" value="LOC109540117"/>
</dbReference>
<dbReference type="GO" id="GO:0005737">
    <property type="term" value="C:cytoplasm"/>
    <property type="evidence" value="ECO:0007669"/>
    <property type="project" value="TreeGrafter"/>
</dbReference>